<proteinExistence type="predicted"/>
<dbReference type="STRING" id="476157.GCA_001663155_01461"/>
<gene>
    <name evidence="2" type="ORF">JN10_1895</name>
</gene>
<accession>A0A562UX60</accession>
<dbReference type="Proteomes" id="UP000320547">
    <property type="component" value="Unassembled WGS sequence"/>
</dbReference>
<dbReference type="RefSeq" id="WP_067599253.1">
    <property type="nucleotide sequence ID" value="NZ_CP015963.1"/>
</dbReference>
<feature type="signal peptide" evidence="1">
    <location>
        <begin position="1"/>
        <end position="19"/>
    </location>
</feature>
<dbReference type="EMBL" id="VLLK01000001">
    <property type="protein sequence ID" value="TWJ10234.1"/>
    <property type="molecule type" value="Genomic_DNA"/>
</dbReference>
<name>A0A562UX60_9SPHN</name>
<feature type="chain" id="PRO_5022207777" evidence="1">
    <location>
        <begin position="20"/>
        <end position="134"/>
    </location>
</feature>
<evidence type="ECO:0000256" key="1">
    <source>
        <dbReference type="SAM" id="SignalP"/>
    </source>
</evidence>
<evidence type="ECO:0000313" key="2">
    <source>
        <dbReference type="EMBL" id="TWJ10234.1"/>
    </source>
</evidence>
<sequence length="134" mass="14181">MRNFILTIALGLLPASLHAQETVSGSALTEQVSPEQDLDCAICVALTGANAEGTRQSGVIASMAYFIGRFEAATGADFSSAAAERLRLAALEEIVAQSGICMSRMEAFSVRLDKFGEAFKGLQGELNSTEQMDD</sequence>
<dbReference type="AlphaFoldDB" id="A0A562UX60"/>
<protein>
    <submittedName>
        <fullName evidence="2">Uncharacterized protein</fullName>
    </submittedName>
</protein>
<evidence type="ECO:0000313" key="3">
    <source>
        <dbReference type="Proteomes" id="UP000320547"/>
    </source>
</evidence>
<keyword evidence="3" id="KW-1185">Reference proteome</keyword>
<organism evidence="2 3">
    <name type="scientific">Altererythrobacter ishigakiensis</name>
    <dbReference type="NCBI Taxonomy" id="476157"/>
    <lineage>
        <taxon>Bacteria</taxon>
        <taxon>Pseudomonadati</taxon>
        <taxon>Pseudomonadota</taxon>
        <taxon>Alphaproteobacteria</taxon>
        <taxon>Sphingomonadales</taxon>
        <taxon>Erythrobacteraceae</taxon>
        <taxon>Altererythrobacter</taxon>
    </lineage>
</organism>
<keyword evidence="1" id="KW-0732">Signal</keyword>
<reference evidence="2 3" key="1">
    <citation type="submission" date="2019-07" db="EMBL/GenBank/DDBJ databases">
        <title>Genomic Encyclopedia of Archaeal and Bacterial Type Strains, Phase II (KMG-II): from individual species to whole genera.</title>
        <authorList>
            <person name="Goeker M."/>
        </authorList>
    </citation>
    <scope>NUCLEOTIDE SEQUENCE [LARGE SCALE GENOMIC DNA]</scope>
    <source>
        <strain evidence="2 3">ATCC BAA-2084</strain>
    </source>
</reference>
<comment type="caution">
    <text evidence="2">The sequence shown here is derived from an EMBL/GenBank/DDBJ whole genome shotgun (WGS) entry which is preliminary data.</text>
</comment>